<reference evidence="4 5" key="1">
    <citation type="submission" date="2020-04" db="EMBL/GenBank/DDBJ databases">
        <title>Perkinsus olseni comparative genomics.</title>
        <authorList>
            <person name="Bogema D.R."/>
        </authorList>
    </citation>
    <scope>NUCLEOTIDE SEQUENCE [LARGE SCALE GENOMIC DNA]</scope>
    <source>
        <strain evidence="3">ATCC PRA-205</strain>
        <strain evidence="2 4">ATCC PRA-207</strain>
    </source>
</reference>
<dbReference type="AlphaFoldDB" id="A0A7J6RKW4"/>
<sequence>DEKKVEGSEEEKTSDGNSKSIIQSVKDWFNTKSKPADDGDAAAADTTKKEQPKAPPREKRRPPMKVHTLYAQRLNGTESEVLKKRIKNEERRAKEREANYKRGSRGPGDDANAAQCHQQ</sequence>
<evidence type="ECO:0000313" key="2">
    <source>
        <dbReference type="EMBL" id="KAF4721193.1"/>
    </source>
</evidence>
<evidence type="ECO:0000313" key="3">
    <source>
        <dbReference type="EMBL" id="KAF4722992.1"/>
    </source>
</evidence>
<evidence type="ECO:0000313" key="4">
    <source>
        <dbReference type="Proteomes" id="UP000553632"/>
    </source>
</evidence>
<comment type="caution">
    <text evidence="2">The sequence shown here is derived from an EMBL/GenBank/DDBJ whole genome shotgun (WGS) entry which is preliminary data.</text>
</comment>
<gene>
    <name evidence="3" type="ORF">FOZ62_025929</name>
    <name evidence="2" type="ORF">FOZ63_016637</name>
</gene>
<keyword evidence="4" id="KW-1185">Reference proteome</keyword>
<accession>A0A7J6RKW4</accession>
<dbReference type="Proteomes" id="UP000553632">
    <property type="component" value="Unassembled WGS sequence"/>
</dbReference>
<feature type="compositionally biased region" description="Basic and acidic residues" evidence="1">
    <location>
        <begin position="46"/>
        <end position="57"/>
    </location>
</feature>
<dbReference type="Proteomes" id="UP000574390">
    <property type="component" value="Unassembled WGS sequence"/>
</dbReference>
<feature type="region of interest" description="Disordered" evidence="1">
    <location>
        <begin position="1"/>
        <end position="119"/>
    </location>
</feature>
<evidence type="ECO:0000256" key="1">
    <source>
        <dbReference type="SAM" id="MobiDB-lite"/>
    </source>
</evidence>
<feature type="compositionally biased region" description="Basic and acidic residues" evidence="1">
    <location>
        <begin position="1"/>
        <end position="14"/>
    </location>
</feature>
<organism evidence="2 4">
    <name type="scientific">Perkinsus olseni</name>
    <name type="common">Perkinsus atlanticus</name>
    <dbReference type="NCBI Taxonomy" id="32597"/>
    <lineage>
        <taxon>Eukaryota</taxon>
        <taxon>Sar</taxon>
        <taxon>Alveolata</taxon>
        <taxon>Perkinsozoa</taxon>
        <taxon>Perkinsea</taxon>
        <taxon>Perkinsida</taxon>
        <taxon>Perkinsidae</taxon>
        <taxon>Perkinsus</taxon>
    </lineage>
</organism>
<feature type="non-terminal residue" evidence="2">
    <location>
        <position position="119"/>
    </location>
</feature>
<proteinExistence type="predicted"/>
<dbReference type="EMBL" id="JABANO010024894">
    <property type="protein sequence ID" value="KAF4721193.1"/>
    <property type="molecule type" value="Genomic_DNA"/>
</dbReference>
<feature type="compositionally biased region" description="Basic and acidic residues" evidence="1">
    <location>
        <begin position="80"/>
        <end position="100"/>
    </location>
</feature>
<evidence type="ECO:0000313" key="5">
    <source>
        <dbReference type="Proteomes" id="UP000574390"/>
    </source>
</evidence>
<name>A0A7J6RKW4_PEROL</name>
<dbReference type="EMBL" id="JABANM010020337">
    <property type="protein sequence ID" value="KAF4722992.1"/>
    <property type="molecule type" value="Genomic_DNA"/>
</dbReference>
<protein>
    <submittedName>
        <fullName evidence="2">Uncharacterized protein</fullName>
    </submittedName>
</protein>